<dbReference type="AlphaFoldDB" id="A0A368PV07"/>
<accession>A0A368PV07</accession>
<dbReference type="EMBL" id="CM003529">
    <property type="protein sequence ID" value="RCV09469.1"/>
    <property type="molecule type" value="Genomic_DNA"/>
</dbReference>
<feature type="compositionally biased region" description="Basic and acidic residues" evidence="1">
    <location>
        <begin position="125"/>
        <end position="136"/>
    </location>
</feature>
<feature type="region of interest" description="Disordered" evidence="1">
    <location>
        <begin position="429"/>
        <end position="469"/>
    </location>
</feature>
<feature type="region of interest" description="Disordered" evidence="1">
    <location>
        <begin position="166"/>
        <end position="191"/>
    </location>
</feature>
<proteinExistence type="predicted"/>
<protein>
    <submittedName>
        <fullName evidence="2">Uncharacterized protein</fullName>
    </submittedName>
</protein>
<sequence length="469" mass="48445">MDDASVPGASQDAGGDGRNKAGVDGCRGSPGRSSQGEYGVPEERGSGLRFPGGGPGAGPADASGTLPAEQGNGHTDGHHEQGGRHEDRVFQLQKPRKIDTNTGVNASTKGTLPEEANNGSAAVDIDDHSEQRDDVSRTLQLKTSRKADPVLRDFAGADENIALISGNAGAAGGHGGTKASAERGPTNSAYESNSTSIFVSIGSHELLPYDESIDLAREQTDTNDKSSTPSTTSGESSEGYSSSDDSTGDDKSSVNSNDVSNTEKHNLSIPCVSREMGCDSKSSGSVETALSRVEGSQSLSSSLVHEIEDLLGLPNEQPEVNSKVAILHAVIPSKDEDIVVTGSLDGTTDNCHGPLAQENKVLVGSPTEPDANSEFGHLNDICPCNDQVVPEGALLYDPPASDSVPKRITSANADDILCHDIGILPAAKTGPAELGDAANDTPRCKKRTGSPHSSTNGLASDAIKKSRDM</sequence>
<evidence type="ECO:0000313" key="2">
    <source>
        <dbReference type="EMBL" id="RCV09469.1"/>
    </source>
</evidence>
<name>A0A368PV07_SETIT</name>
<feature type="region of interest" description="Disordered" evidence="1">
    <location>
        <begin position="210"/>
        <end position="268"/>
    </location>
</feature>
<organism evidence="2">
    <name type="scientific">Setaria italica</name>
    <name type="common">Foxtail millet</name>
    <name type="synonym">Panicum italicum</name>
    <dbReference type="NCBI Taxonomy" id="4555"/>
    <lineage>
        <taxon>Eukaryota</taxon>
        <taxon>Viridiplantae</taxon>
        <taxon>Streptophyta</taxon>
        <taxon>Embryophyta</taxon>
        <taxon>Tracheophyta</taxon>
        <taxon>Spermatophyta</taxon>
        <taxon>Magnoliopsida</taxon>
        <taxon>Liliopsida</taxon>
        <taxon>Poales</taxon>
        <taxon>Poaceae</taxon>
        <taxon>PACMAD clade</taxon>
        <taxon>Panicoideae</taxon>
        <taxon>Panicodae</taxon>
        <taxon>Paniceae</taxon>
        <taxon>Cenchrinae</taxon>
        <taxon>Setaria</taxon>
    </lineage>
</organism>
<feature type="compositionally biased region" description="Low complexity" evidence="1">
    <location>
        <begin position="226"/>
        <end position="245"/>
    </location>
</feature>
<gene>
    <name evidence="2" type="ORF">SETIT_2G031500v2</name>
</gene>
<feature type="region of interest" description="Disordered" evidence="1">
    <location>
        <begin position="1"/>
        <end position="139"/>
    </location>
</feature>
<dbReference type="OrthoDB" id="10615383at2759"/>
<feature type="compositionally biased region" description="Basic and acidic residues" evidence="1">
    <location>
        <begin position="75"/>
        <end position="89"/>
    </location>
</feature>
<reference evidence="2" key="2">
    <citation type="submission" date="2015-07" db="EMBL/GenBank/DDBJ databases">
        <authorList>
            <person name="Noorani M."/>
        </authorList>
    </citation>
    <scope>NUCLEOTIDE SEQUENCE</scope>
    <source>
        <strain evidence="2">Yugu1</strain>
    </source>
</reference>
<evidence type="ECO:0000256" key="1">
    <source>
        <dbReference type="SAM" id="MobiDB-lite"/>
    </source>
</evidence>
<reference evidence="2" key="1">
    <citation type="journal article" date="2012" name="Nat. Biotechnol.">
        <title>Reference genome sequence of the model plant Setaria.</title>
        <authorList>
            <person name="Bennetzen J.L."/>
            <person name="Schmutz J."/>
            <person name="Wang H."/>
            <person name="Percifield R."/>
            <person name="Hawkins J."/>
            <person name="Pontaroli A.C."/>
            <person name="Estep M."/>
            <person name="Feng L."/>
            <person name="Vaughn J.N."/>
            <person name="Grimwood J."/>
            <person name="Jenkins J."/>
            <person name="Barry K."/>
            <person name="Lindquist E."/>
            <person name="Hellsten U."/>
            <person name="Deshpande S."/>
            <person name="Wang X."/>
            <person name="Wu X."/>
            <person name="Mitros T."/>
            <person name="Triplett J."/>
            <person name="Yang X."/>
            <person name="Ye C.Y."/>
            <person name="Mauro-Herrera M."/>
            <person name="Wang L."/>
            <person name="Li P."/>
            <person name="Sharma M."/>
            <person name="Sharma R."/>
            <person name="Ronald P.C."/>
            <person name="Panaud O."/>
            <person name="Kellogg E.A."/>
            <person name="Brutnell T.P."/>
            <person name="Doust A.N."/>
            <person name="Tuskan G.A."/>
            <person name="Rokhsar D."/>
            <person name="Devos K.M."/>
        </authorList>
    </citation>
    <scope>NUCLEOTIDE SEQUENCE [LARGE SCALE GENOMIC DNA]</scope>
    <source>
        <strain evidence="2">Yugu1</strain>
    </source>
</reference>
<feature type="compositionally biased region" description="Polar residues" evidence="1">
    <location>
        <begin position="100"/>
        <end position="110"/>
    </location>
</feature>
<feature type="compositionally biased region" description="Basic and acidic residues" evidence="1">
    <location>
        <begin position="214"/>
        <end position="224"/>
    </location>
</feature>